<dbReference type="InterPro" id="IPR044861">
    <property type="entry name" value="IPNS-like_FE2OG_OXY"/>
</dbReference>
<name>A0AAE1YYP2_9LAMI</name>
<reference evidence="6" key="1">
    <citation type="submission" date="2020-06" db="EMBL/GenBank/DDBJ databases">
        <authorList>
            <person name="Li T."/>
            <person name="Hu X."/>
            <person name="Zhang T."/>
            <person name="Song X."/>
            <person name="Zhang H."/>
            <person name="Dai N."/>
            <person name="Sheng W."/>
            <person name="Hou X."/>
            <person name="Wei L."/>
        </authorList>
    </citation>
    <scope>NUCLEOTIDE SEQUENCE</scope>
    <source>
        <strain evidence="6">3651</strain>
        <tissue evidence="6">Leaf</tissue>
    </source>
</reference>
<evidence type="ECO:0000313" key="7">
    <source>
        <dbReference type="Proteomes" id="UP001293254"/>
    </source>
</evidence>
<dbReference type="PROSITE" id="PS51471">
    <property type="entry name" value="FE2OG_OXY"/>
    <property type="match status" value="1"/>
</dbReference>
<feature type="domain" description="Fe2OG dioxygenase" evidence="5">
    <location>
        <begin position="205"/>
        <end position="305"/>
    </location>
</feature>
<protein>
    <submittedName>
        <fullName evidence="6">2-oxoglutarate-dependent dioxygenase 19</fullName>
    </submittedName>
</protein>
<keyword evidence="6" id="KW-0223">Dioxygenase</keyword>
<evidence type="ECO:0000256" key="4">
    <source>
        <dbReference type="RuleBase" id="RU003682"/>
    </source>
</evidence>
<keyword evidence="3 4" id="KW-0408">Iron</keyword>
<accession>A0AAE1YYP2</accession>
<dbReference type="InterPro" id="IPR005123">
    <property type="entry name" value="Oxoglu/Fe-dep_dioxygenase_dom"/>
</dbReference>
<dbReference type="Pfam" id="PF14226">
    <property type="entry name" value="DIOX_N"/>
    <property type="match status" value="1"/>
</dbReference>
<dbReference type="InterPro" id="IPR026992">
    <property type="entry name" value="DIOX_N"/>
</dbReference>
<dbReference type="GO" id="GO:0046872">
    <property type="term" value="F:metal ion binding"/>
    <property type="evidence" value="ECO:0007669"/>
    <property type="project" value="UniProtKB-KW"/>
</dbReference>
<dbReference type="AlphaFoldDB" id="A0AAE1YYP2"/>
<keyword evidence="2 4" id="KW-0479">Metal-binding</keyword>
<comment type="caution">
    <text evidence="6">The sequence shown here is derived from an EMBL/GenBank/DDBJ whole genome shotgun (WGS) entry which is preliminary data.</text>
</comment>
<keyword evidence="7" id="KW-1185">Reference proteome</keyword>
<gene>
    <name evidence="6" type="ORF">Salat_0147700</name>
</gene>
<dbReference type="GO" id="GO:0002238">
    <property type="term" value="P:response to molecule of fungal origin"/>
    <property type="evidence" value="ECO:0007669"/>
    <property type="project" value="UniProtKB-ARBA"/>
</dbReference>
<keyword evidence="4" id="KW-0560">Oxidoreductase</keyword>
<dbReference type="PANTHER" id="PTHR47991">
    <property type="entry name" value="OXOGLUTARATE/IRON-DEPENDENT DIOXYGENASE"/>
    <property type="match status" value="1"/>
</dbReference>
<reference evidence="6" key="2">
    <citation type="journal article" date="2024" name="Plant">
        <title>Genomic evolution and insights into agronomic trait innovations of Sesamum species.</title>
        <authorList>
            <person name="Miao H."/>
            <person name="Wang L."/>
            <person name="Qu L."/>
            <person name="Liu H."/>
            <person name="Sun Y."/>
            <person name="Le M."/>
            <person name="Wang Q."/>
            <person name="Wei S."/>
            <person name="Zheng Y."/>
            <person name="Lin W."/>
            <person name="Duan Y."/>
            <person name="Cao H."/>
            <person name="Xiong S."/>
            <person name="Wang X."/>
            <person name="Wei L."/>
            <person name="Li C."/>
            <person name="Ma Q."/>
            <person name="Ju M."/>
            <person name="Zhao R."/>
            <person name="Li G."/>
            <person name="Mu C."/>
            <person name="Tian Q."/>
            <person name="Mei H."/>
            <person name="Zhang T."/>
            <person name="Gao T."/>
            <person name="Zhang H."/>
        </authorList>
    </citation>
    <scope>NUCLEOTIDE SEQUENCE</scope>
    <source>
        <strain evidence="6">3651</strain>
    </source>
</reference>
<evidence type="ECO:0000259" key="5">
    <source>
        <dbReference type="PROSITE" id="PS51471"/>
    </source>
</evidence>
<dbReference type="Gene3D" id="2.60.120.330">
    <property type="entry name" value="B-lactam Antibiotic, Isopenicillin N Synthase, Chain"/>
    <property type="match status" value="1"/>
</dbReference>
<organism evidence="6 7">
    <name type="scientific">Sesamum alatum</name>
    <dbReference type="NCBI Taxonomy" id="300844"/>
    <lineage>
        <taxon>Eukaryota</taxon>
        <taxon>Viridiplantae</taxon>
        <taxon>Streptophyta</taxon>
        <taxon>Embryophyta</taxon>
        <taxon>Tracheophyta</taxon>
        <taxon>Spermatophyta</taxon>
        <taxon>Magnoliopsida</taxon>
        <taxon>eudicotyledons</taxon>
        <taxon>Gunneridae</taxon>
        <taxon>Pentapetalae</taxon>
        <taxon>asterids</taxon>
        <taxon>lamiids</taxon>
        <taxon>Lamiales</taxon>
        <taxon>Pedaliaceae</taxon>
        <taxon>Sesamum</taxon>
    </lineage>
</organism>
<dbReference type="Proteomes" id="UP001293254">
    <property type="component" value="Unassembled WGS sequence"/>
</dbReference>
<comment type="similarity">
    <text evidence="1 4">Belongs to the iron/ascorbate-dependent oxidoreductase family.</text>
</comment>
<evidence type="ECO:0000313" key="6">
    <source>
        <dbReference type="EMBL" id="KAK4438136.1"/>
    </source>
</evidence>
<evidence type="ECO:0000256" key="2">
    <source>
        <dbReference type="ARBA" id="ARBA00022723"/>
    </source>
</evidence>
<sequence length="355" mass="39726">MASSVAAACERNPFEFETSLKDLANSSNLKAVPSKFNFINQPTALTSDALPIIDFSALTADDTDRRSKAIHDLSKACQEWGFFILVNHGIPEELMNATFTATREFFSLPAAEKKQYEAKTASDPIKCGNFNVANTSNQVFTLWRDYLKLYVHPEFHCPHKPQLLREVLLEYSERCRKLARTLVEAVSDALELERNCVDEALKLDSSFQMFAANFYPPCPEPDQAIGIPPHTDPGLFTFLIHNGVAGLQIEHNGHWFNANSPRNAILVNAADQLEIFTNGRCKSVKHRAVVNNEKERISIVVANGPSGEAVVGPTSSLLRKDGRPFYRSMKYVEYVESQLTKSRVDGKSLLEQQMI</sequence>
<dbReference type="EMBL" id="JACGWO010000001">
    <property type="protein sequence ID" value="KAK4438136.1"/>
    <property type="molecule type" value="Genomic_DNA"/>
</dbReference>
<dbReference type="GO" id="GO:0009805">
    <property type="term" value="P:coumarin biosynthetic process"/>
    <property type="evidence" value="ECO:0007669"/>
    <property type="project" value="UniProtKB-ARBA"/>
</dbReference>
<dbReference type="GO" id="GO:0016706">
    <property type="term" value="F:2-oxoglutarate-dependent dioxygenase activity"/>
    <property type="evidence" value="ECO:0007669"/>
    <property type="project" value="UniProtKB-ARBA"/>
</dbReference>
<dbReference type="Pfam" id="PF03171">
    <property type="entry name" value="2OG-FeII_Oxy"/>
    <property type="match status" value="1"/>
</dbReference>
<dbReference type="InterPro" id="IPR027443">
    <property type="entry name" value="IPNS-like_sf"/>
</dbReference>
<evidence type="ECO:0000256" key="1">
    <source>
        <dbReference type="ARBA" id="ARBA00008056"/>
    </source>
</evidence>
<evidence type="ECO:0000256" key="3">
    <source>
        <dbReference type="ARBA" id="ARBA00023004"/>
    </source>
</evidence>
<proteinExistence type="inferred from homology"/>
<dbReference type="SUPFAM" id="SSF51197">
    <property type="entry name" value="Clavaminate synthase-like"/>
    <property type="match status" value="1"/>
</dbReference>
<dbReference type="InterPro" id="IPR050295">
    <property type="entry name" value="Plant_2OG-oxidoreductases"/>
</dbReference>